<dbReference type="EMBL" id="BMGG01000008">
    <property type="protein sequence ID" value="GGC80823.1"/>
    <property type="molecule type" value="Genomic_DNA"/>
</dbReference>
<dbReference type="SUPFAM" id="SSF103481">
    <property type="entry name" value="Multidrug resistance efflux transporter EmrE"/>
    <property type="match status" value="2"/>
</dbReference>
<dbReference type="InterPro" id="IPR000620">
    <property type="entry name" value="EamA_dom"/>
</dbReference>
<evidence type="ECO:0000259" key="7">
    <source>
        <dbReference type="Pfam" id="PF00892"/>
    </source>
</evidence>
<feature type="transmembrane region" description="Helical" evidence="6">
    <location>
        <begin position="212"/>
        <end position="239"/>
    </location>
</feature>
<keyword evidence="4 6" id="KW-1133">Transmembrane helix</keyword>
<feature type="transmembrane region" description="Helical" evidence="6">
    <location>
        <begin position="12"/>
        <end position="30"/>
    </location>
</feature>
<reference evidence="8" key="1">
    <citation type="journal article" date="2014" name="Int. J. Syst. Evol. Microbiol.">
        <title>Complete genome sequence of Corynebacterium casei LMG S-19264T (=DSM 44701T), isolated from a smear-ripened cheese.</title>
        <authorList>
            <consortium name="US DOE Joint Genome Institute (JGI-PGF)"/>
            <person name="Walter F."/>
            <person name="Albersmeier A."/>
            <person name="Kalinowski J."/>
            <person name="Ruckert C."/>
        </authorList>
    </citation>
    <scope>NUCLEOTIDE SEQUENCE</scope>
    <source>
        <strain evidence="8">CGMCC 1.12919</strain>
    </source>
</reference>
<feature type="domain" description="EamA" evidence="7">
    <location>
        <begin position="156"/>
        <end position="293"/>
    </location>
</feature>
<comment type="similarity">
    <text evidence="2">Belongs to the EamA transporter family.</text>
</comment>
<keyword evidence="3 6" id="KW-0812">Transmembrane</keyword>
<feature type="transmembrane region" description="Helical" evidence="6">
    <location>
        <begin position="189"/>
        <end position="206"/>
    </location>
</feature>
<dbReference type="Pfam" id="PF00892">
    <property type="entry name" value="EamA"/>
    <property type="match status" value="2"/>
</dbReference>
<feature type="domain" description="EamA" evidence="7">
    <location>
        <begin position="8"/>
        <end position="137"/>
    </location>
</feature>
<dbReference type="PANTHER" id="PTHR32322">
    <property type="entry name" value="INNER MEMBRANE TRANSPORTER"/>
    <property type="match status" value="1"/>
</dbReference>
<dbReference type="InterPro" id="IPR050638">
    <property type="entry name" value="AA-Vitamin_Transporters"/>
</dbReference>
<dbReference type="PANTHER" id="PTHR32322:SF2">
    <property type="entry name" value="EAMA DOMAIN-CONTAINING PROTEIN"/>
    <property type="match status" value="1"/>
</dbReference>
<sequence length="320" mass="33819">MNRDVTRAHLGMLLWALIVGLSFPLVGLVSEGLPPLLLTALRFAIAAMALLPLVWRAPDRWPGGPGLALYAIMGACQAAFFGAMFWAAHRTTALSMAVLYVSVPLLAYCLGLGLRVEPPGGRLLVILTLGAAGALGLAWAETGGRLDGLQFGVGEAVYFAGCLASALYPVLSKWGLARRWLSEHAALRTFWSLVIGALLVSVLGLIEETPRALAGATVSDLLLLAHLGVVSSGVSFWLMQRATAALTPATVTAYTYLTPFIAMLLLFAAEPARISWHWLPGALLVMVAVALLLRRDAGGAATRQPAARRTSARSSPWSAS</sequence>
<evidence type="ECO:0000256" key="5">
    <source>
        <dbReference type="ARBA" id="ARBA00023136"/>
    </source>
</evidence>
<feature type="transmembrane region" description="Helical" evidence="6">
    <location>
        <begin position="67"/>
        <end position="87"/>
    </location>
</feature>
<proteinExistence type="inferred from homology"/>
<feature type="transmembrane region" description="Helical" evidence="6">
    <location>
        <begin position="93"/>
        <end position="111"/>
    </location>
</feature>
<keyword evidence="9" id="KW-1185">Reference proteome</keyword>
<evidence type="ECO:0000313" key="8">
    <source>
        <dbReference type="EMBL" id="GGC80823.1"/>
    </source>
</evidence>
<dbReference type="Proteomes" id="UP000637002">
    <property type="component" value="Unassembled WGS sequence"/>
</dbReference>
<keyword evidence="5 6" id="KW-0472">Membrane</keyword>
<protein>
    <recommendedName>
        <fullName evidence="7">EamA domain-containing protein</fullName>
    </recommendedName>
</protein>
<name>A0A916UNS9_9HYPH</name>
<reference evidence="8" key="2">
    <citation type="submission" date="2020-09" db="EMBL/GenBank/DDBJ databases">
        <authorList>
            <person name="Sun Q."/>
            <person name="Zhou Y."/>
        </authorList>
    </citation>
    <scope>NUCLEOTIDE SEQUENCE</scope>
    <source>
        <strain evidence="8">CGMCC 1.12919</strain>
    </source>
</reference>
<dbReference type="GO" id="GO:0016020">
    <property type="term" value="C:membrane"/>
    <property type="evidence" value="ECO:0007669"/>
    <property type="project" value="UniProtKB-SubCell"/>
</dbReference>
<evidence type="ECO:0000256" key="3">
    <source>
        <dbReference type="ARBA" id="ARBA00022692"/>
    </source>
</evidence>
<accession>A0A916UNS9</accession>
<feature type="transmembrane region" description="Helical" evidence="6">
    <location>
        <begin position="36"/>
        <end position="55"/>
    </location>
</feature>
<feature type="transmembrane region" description="Helical" evidence="6">
    <location>
        <begin position="123"/>
        <end position="140"/>
    </location>
</feature>
<feature type="transmembrane region" description="Helical" evidence="6">
    <location>
        <begin position="275"/>
        <end position="293"/>
    </location>
</feature>
<comment type="subcellular location">
    <subcellularLocation>
        <location evidence="1">Membrane</location>
        <topology evidence="1">Multi-pass membrane protein</topology>
    </subcellularLocation>
</comment>
<comment type="caution">
    <text evidence="8">The sequence shown here is derived from an EMBL/GenBank/DDBJ whole genome shotgun (WGS) entry which is preliminary data.</text>
</comment>
<dbReference type="AlphaFoldDB" id="A0A916UNS9"/>
<evidence type="ECO:0000256" key="1">
    <source>
        <dbReference type="ARBA" id="ARBA00004141"/>
    </source>
</evidence>
<evidence type="ECO:0000256" key="6">
    <source>
        <dbReference type="SAM" id="Phobius"/>
    </source>
</evidence>
<organism evidence="8 9">
    <name type="scientific">Chelatococcus reniformis</name>
    <dbReference type="NCBI Taxonomy" id="1494448"/>
    <lineage>
        <taxon>Bacteria</taxon>
        <taxon>Pseudomonadati</taxon>
        <taxon>Pseudomonadota</taxon>
        <taxon>Alphaproteobacteria</taxon>
        <taxon>Hyphomicrobiales</taxon>
        <taxon>Chelatococcaceae</taxon>
        <taxon>Chelatococcus</taxon>
    </lineage>
</organism>
<feature type="transmembrane region" description="Helical" evidence="6">
    <location>
        <begin position="156"/>
        <end position="177"/>
    </location>
</feature>
<evidence type="ECO:0000256" key="4">
    <source>
        <dbReference type="ARBA" id="ARBA00022989"/>
    </source>
</evidence>
<dbReference type="InterPro" id="IPR037185">
    <property type="entry name" value="EmrE-like"/>
</dbReference>
<evidence type="ECO:0000313" key="9">
    <source>
        <dbReference type="Proteomes" id="UP000637002"/>
    </source>
</evidence>
<feature type="transmembrane region" description="Helical" evidence="6">
    <location>
        <begin position="251"/>
        <end position="269"/>
    </location>
</feature>
<gene>
    <name evidence="8" type="ORF">GCM10010994_43550</name>
</gene>
<evidence type="ECO:0000256" key="2">
    <source>
        <dbReference type="ARBA" id="ARBA00007362"/>
    </source>
</evidence>